<gene>
    <name evidence="1" type="ORF">LX15_001636</name>
</gene>
<keyword evidence="2" id="KW-1185">Reference proteome</keyword>
<evidence type="ECO:0000313" key="1">
    <source>
        <dbReference type="EMBL" id="MCP2257949.1"/>
    </source>
</evidence>
<comment type="caution">
    <text evidence="1">The sequence shown here is derived from an EMBL/GenBank/DDBJ whole genome shotgun (WGS) entry which is preliminary data.</text>
</comment>
<protein>
    <submittedName>
        <fullName evidence="1">Uncharacterized protein</fullName>
    </submittedName>
</protein>
<dbReference type="RefSeq" id="WP_380494528.1">
    <property type="nucleotide sequence ID" value="NZ_JBHMCX010000001.1"/>
</dbReference>
<organism evidence="1 2">
    <name type="scientific">Streptoalloteichus tenebrarius (strain ATCC 17920 / DSM 40477 / JCM 4838 / CBS 697.72 / NBRC 16177 / NCIMB 11028 / NRRL B-12390 / A12253. 1 / ISP 5477)</name>
    <name type="common">Streptomyces tenebrarius</name>
    <dbReference type="NCBI Taxonomy" id="1933"/>
    <lineage>
        <taxon>Bacteria</taxon>
        <taxon>Bacillati</taxon>
        <taxon>Actinomycetota</taxon>
        <taxon>Actinomycetes</taxon>
        <taxon>Pseudonocardiales</taxon>
        <taxon>Pseudonocardiaceae</taxon>
        <taxon>Streptoalloteichus</taxon>
    </lineage>
</organism>
<evidence type="ECO:0000313" key="2">
    <source>
        <dbReference type="Proteomes" id="UP001205311"/>
    </source>
</evidence>
<sequence length="88" mass="9755">MRGLSTELAEFPDEGGPVRDALWYCDMTTTPDGDPCGFDERVDEIRARYGPEHVVARFITQAKNEIGAAVERTQRRLASAGLTVGERQ</sequence>
<dbReference type="EMBL" id="JAMTCP010000006">
    <property type="protein sequence ID" value="MCP2257949.1"/>
    <property type="molecule type" value="Genomic_DNA"/>
</dbReference>
<reference evidence="1 2" key="1">
    <citation type="submission" date="2022-06" db="EMBL/GenBank/DDBJ databases">
        <title>Genomic Encyclopedia of Archaeal and Bacterial Type Strains, Phase II (KMG-II): from individual species to whole genera.</title>
        <authorList>
            <person name="Goeker M."/>
        </authorList>
    </citation>
    <scope>NUCLEOTIDE SEQUENCE [LARGE SCALE GENOMIC DNA]</scope>
    <source>
        <strain evidence="1 2">DSM 40477</strain>
    </source>
</reference>
<accession>A0ABT1HR02</accession>
<dbReference type="Proteomes" id="UP001205311">
    <property type="component" value="Unassembled WGS sequence"/>
</dbReference>
<name>A0ABT1HR02_STRSD</name>
<proteinExistence type="predicted"/>